<dbReference type="AlphaFoldDB" id="A0A7W4JCP8"/>
<evidence type="ECO:0000256" key="1">
    <source>
        <dbReference type="SAM" id="MobiDB-lite"/>
    </source>
</evidence>
<protein>
    <recommendedName>
        <fullName evidence="4">Antitoxin Xre/MbcA/ParS-like toxin-binding domain-containing protein</fullName>
    </recommendedName>
</protein>
<comment type="caution">
    <text evidence="2">The sequence shown here is derived from an EMBL/GenBank/DDBJ whole genome shotgun (WGS) entry which is preliminary data.</text>
</comment>
<accession>A0A7W4JCP8</accession>
<evidence type="ECO:0000313" key="3">
    <source>
        <dbReference type="Proteomes" id="UP000525623"/>
    </source>
</evidence>
<sequence length="215" mass="23073">MPTTPVSETRARATGAQPRARRTQGSHILNVGSVVTIPAGLELAVREKPASRARAARLPLLEYEVRRKGSPAASRKTATDAYAVGPRGRALLRGQQIKDDDLRRAGGAYTLDQVRELLRITRQAIEKRVREQSLLAVPGPSGERRYPVTQFTADGVLPGLKAVLTALPGESAWFRLNFLVTPLAQLDGRTPVEALTTGPVDAVVETARTVGVQGG</sequence>
<dbReference type="EMBL" id="JABEQL010000005">
    <property type="protein sequence ID" value="MBB2178622.1"/>
    <property type="molecule type" value="Genomic_DNA"/>
</dbReference>
<reference evidence="2 3" key="1">
    <citation type="submission" date="2020-04" db="EMBL/GenBank/DDBJ databases">
        <title>Description of novel Gluconacetobacter.</title>
        <authorList>
            <person name="Sombolestani A."/>
        </authorList>
    </citation>
    <scope>NUCLEOTIDE SEQUENCE [LARGE SCALE GENOMIC DNA]</scope>
    <source>
        <strain evidence="2 3">LMG 27725</strain>
    </source>
</reference>
<name>A0A7W4JCP8_9PROT</name>
<gene>
    <name evidence="2" type="ORF">HLH29_05430</name>
</gene>
<keyword evidence="3" id="KW-1185">Reference proteome</keyword>
<evidence type="ECO:0000313" key="2">
    <source>
        <dbReference type="EMBL" id="MBB2178622.1"/>
    </source>
</evidence>
<proteinExistence type="predicted"/>
<dbReference type="RefSeq" id="WP_182964939.1">
    <property type="nucleotide sequence ID" value="NZ_BAABGC010000009.1"/>
</dbReference>
<organism evidence="2 3">
    <name type="scientific">Gluconacetobacter tumulicola</name>
    <dbReference type="NCBI Taxonomy" id="1017177"/>
    <lineage>
        <taxon>Bacteria</taxon>
        <taxon>Pseudomonadati</taxon>
        <taxon>Pseudomonadota</taxon>
        <taxon>Alphaproteobacteria</taxon>
        <taxon>Acetobacterales</taxon>
        <taxon>Acetobacteraceae</taxon>
        <taxon>Gluconacetobacter</taxon>
    </lineage>
</organism>
<evidence type="ECO:0008006" key="4">
    <source>
        <dbReference type="Google" id="ProtNLM"/>
    </source>
</evidence>
<feature type="region of interest" description="Disordered" evidence="1">
    <location>
        <begin position="1"/>
        <end position="25"/>
    </location>
</feature>
<dbReference type="Proteomes" id="UP000525623">
    <property type="component" value="Unassembled WGS sequence"/>
</dbReference>